<dbReference type="InterPro" id="IPR027417">
    <property type="entry name" value="P-loop_NTPase"/>
</dbReference>
<name>A0A517MG67_9BACT</name>
<dbReference type="Pfam" id="PF13671">
    <property type="entry name" value="AAA_33"/>
    <property type="match status" value="1"/>
</dbReference>
<protein>
    <recommendedName>
        <fullName evidence="3">UDP-N-acetylglucosamine kinase</fullName>
    </recommendedName>
</protein>
<dbReference type="Proteomes" id="UP000320672">
    <property type="component" value="Chromosome"/>
</dbReference>
<dbReference type="Gene3D" id="3.40.50.300">
    <property type="entry name" value="P-loop containing nucleotide triphosphate hydrolases"/>
    <property type="match status" value="1"/>
</dbReference>
<gene>
    <name evidence="1" type="ORF">FF011L_26560</name>
</gene>
<dbReference type="SUPFAM" id="SSF52540">
    <property type="entry name" value="P-loop containing nucleoside triphosphate hydrolases"/>
    <property type="match status" value="1"/>
</dbReference>
<dbReference type="AlphaFoldDB" id="A0A517MG67"/>
<dbReference type="KEGG" id="rml:FF011L_26560"/>
<dbReference type="PANTHER" id="PTHR39206:SF1">
    <property type="entry name" value="SLL8004 PROTEIN"/>
    <property type="match status" value="1"/>
</dbReference>
<sequence>MGKMKKTISIIAGPNGAGKSTFVESYLCRYVDCDEFLNADLIASGLSPFAPERQNLKASEIFLERLDELQSGSNSFALETTLAGRSYRRRIPAWRESGFAVTLFFLWLPSEEMAIERVAGRVAQGGHNIPEPDIRRRYSRGLSNLQHFYLHLVDDAWVLNGAVTPPRTIWRRLDGKSRVADSELWNAITSKWESES</sequence>
<keyword evidence="2" id="KW-1185">Reference proteome</keyword>
<accession>A0A517MG67</accession>
<evidence type="ECO:0000313" key="2">
    <source>
        <dbReference type="Proteomes" id="UP000320672"/>
    </source>
</evidence>
<evidence type="ECO:0008006" key="3">
    <source>
        <dbReference type="Google" id="ProtNLM"/>
    </source>
</evidence>
<dbReference type="EMBL" id="CP036262">
    <property type="protein sequence ID" value="QDS93880.1"/>
    <property type="molecule type" value="Genomic_DNA"/>
</dbReference>
<organism evidence="1 2">
    <name type="scientific">Roseimaritima multifibrata</name>
    <dbReference type="NCBI Taxonomy" id="1930274"/>
    <lineage>
        <taxon>Bacteria</taxon>
        <taxon>Pseudomonadati</taxon>
        <taxon>Planctomycetota</taxon>
        <taxon>Planctomycetia</taxon>
        <taxon>Pirellulales</taxon>
        <taxon>Pirellulaceae</taxon>
        <taxon>Roseimaritima</taxon>
    </lineage>
</organism>
<proteinExistence type="predicted"/>
<evidence type="ECO:0000313" key="1">
    <source>
        <dbReference type="EMBL" id="QDS93880.1"/>
    </source>
</evidence>
<dbReference type="RefSeq" id="WP_218933169.1">
    <property type="nucleotide sequence ID" value="NZ_CP036262.1"/>
</dbReference>
<dbReference type="PANTHER" id="PTHR39206">
    <property type="entry name" value="SLL8004 PROTEIN"/>
    <property type="match status" value="1"/>
</dbReference>
<reference evidence="1 2" key="1">
    <citation type="submission" date="2019-02" db="EMBL/GenBank/DDBJ databases">
        <title>Deep-cultivation of Planctomycetes and their phenomic and genomic characterization uncovers novel biology.</title>
        <authorList>
            <person name="Wiegand S."/>
            <person name="Jogler M."/>
            <person name="Boedeker C."/>
            <person name="Pinto D."/>
            <person name="Vollmers J."/>
            <person name="Rivas-Marin E."/>
            <person name="Kohn T."/>
            <person name="Peeters S.H."/>
            <person name="Heuer A."/>
            <person name="Rast P."/>
            <person name="Oberbeckmann S."/>
            <person name="Bunk B."/>
            <person name="Jeske O."/>
            <person name="Meyerdierks A."/>
            <person name="Storesund J.E."/>
            <person name="Kallscheuer N."/>
            <person name="Luecker S."/>
            <person name="Lage O.M."/>
            <person name="Pohl T."/>
            <person name="Merkel B.J."/>
            <person name="Hornburger P."/>
            <person name="Mueller R.-W."/>
            <person name="Bruemmer F."/>
            <person name="Labrenz M."/>
            <person name="Spormann A.M."/>
            <person name="Op den Camp H."/>
            <person name="Overmann J."/>
            <person name="Amann R."/>
            <person name="Jetten M.S.M."/>
            <person name="Mascher T."/>
            <person name="Medema M.H."/>
            <person name="Devos D.P."/>
            <person name="Kaster A.-K."/>
            <person name="Ovreas L."/>
            <person name="Rohde M."/>
            <person name="Galperin M.Y."/>
            <person name="Jogler C."/>
        </authorList>
    </citation>
    <scope>NUCLEOTIDE SEQUENCE [LARGE SCALE GENOMIC DNA]</scope>
    <source>
        <strain evidence="1 2">FF011L</strain>
    </source>
</reference>